<evidence type="ECO:0000256" key="6">
    <source>
        <dbReference type="ARBA" id="ARBA00023136"/>
    </source>
</evidence>
<evidence type="ECO:0000313" key="8">
    <source>
        <dbReference type="EMBL" id="CDD55923.1"/>
    </source>
</evidence>
<evidence type="ECO:0000256" key="3">
    <source>
        <dbReference type="ARBA" id="ARBA00022475"/>
    </source>
</evidence>
<sequence length="189" mass="19892">MIYLKLFLTFLEIGAVSFGGGYGMIPLIRDAVMSNGWLSEDEFINFIAISESTPGPLAVNISTFIGSTQAGIAGAFVATLGVVLPSFIIILIIAALINNLLRFRGVQAFLSGIRPCVVALILSTAVTLGLKALFGFENIHSALAVDIRAVAILTILACVGAVYKKMRSKQASPILMIVIAAVLGAVMYA</sequence>
<evidence type="ECO:0000313" key="9">
    <source>
        <dbReference type="Proteomes" id="UP000018141"/>
    </source>
</evidence>
<feature type="transmembrane region" description="Helical" evidence="7">
    <location>
        <begin position="170"/>
        <end position="188"/>
    </location>
</feature>
<protein>
    <recommendedName>
        <fullName evidence="10">Chromate transporter</fullName>
    </recommendedName>
</protein>
<keyword evidence="6 7" id="KW-0472">Membrane</keyword>
<dbReference type="PANTHER" id="PTHR43663">
    <property type="entry name" value="CHROMATE TRANSPORT PROTEIN-RELATED"/>
    <property type="match status" value="1"/>
</dbReference>
<feature type="transmembrane region" description="Helical" evidence="7">
    <location>
        <begin position="142"/>
        <end position="163"/>
    </location>
</feature>
<comment type="subcellular location">
    <subcellularLocation>
        <location evidence="1">Cell membrane</location>
        <topology evidence="1">Multi-pass membrane protein</topology>
    </subcellularLocation>
</comment>
<comment type="caution">
    <text evidence="8">The sequence shown here is derived from an EMBL/GenBank/DDBJ whole genome shotgun (WGS) entry which is preliminary data.</text>
</comment>
<feature type="transmembrane region" description="Helical" evidence="7">
    <location>
        <begin position="72"/>
        <end position="97"/>
    </location>
</feature>
<dbReference type="AlphaFoldDB" id="R7A540"/>
<dbReference type="Pfam" id="PF02417">
    <property type="entry name" value="Chromate_transp"/>
    <property type="match status" value="1"/>
</dbReference>
<dbReference type="Proteomes" id="UP000018141">
    <property type="component" value="Unassembled WGS sequence"/>
</dbReference>
<evidence type="ECO:0000256" key="2">
    <source>
        <dbReference type="ARBA" id="ARBA00005262"/>
    </source>
</evidence>
<comment type="similarity">
    <text evidence="2">Belongs to the chromate ion transporter (CHR) (TC 2.A.51) family.</text>
</comment>
<dbReference type="GO" id="GO:0015109">
    <property type="term" value="F:chromate transmembrane transporter activity"/>
    <property type="evidence" value="ECO:0007669"/>
    <property type="project" value="InterPro"/>
</dbReference>
<evidence type="ECO:0000256" key="7">
    <source>
        <dbReference type="SAM" id="Phobius"/>
    </source>
</evidence>
<feature type="transmembrane region" description="Helical" evidence="7">
    <location>
        <begin position="117"/>
        <end position="136"/>
    </location>
</feature>
<accession>R7A540</accession>
<keyword evidence="3" id="KW-1003">Cell membrane</keyword>
<evidence type="ECO:0000256" key="5">
    <source>
        <dbReference type="ARBA" id="ARBA00022989"/>
    </source>
</evidence>
<reference evidence="8" key="1">
    <citation type="submission" date="2012-11" db="EMBL/GenBank/DDBJ databases">
        <title>Dependencies among metagenomic species, viruses, plasmids and units of genetic variation.</title>
        <authorList>
            <person name="Nielsen H.B."/>
            <person name="Almeida M."/>
            <person name="Juncker A.S."/>
            <person name="Rasmussen S."/>
            <person name="Li J."/>
            <person name="Sunagawa S."/>
            <person name="Plichta D."/>
            <person name="Gautier L."/>
            <person name="Le Chatelier E."/>
            <person name="Peletier E."/>
            <person name="Bonde I."/>
            <person name="Nielsen T."/>
            <person name="Manichanh C."/>
            <person name="Arumugam M."/>
            <person name="Batto J."/>
            <person name="Santos M.B.Q.D."/>
            <person name="Blom N."/>
            <person name="Borruel N."/>
            <person name="Burgdorf K.S."/>
            <person name="Boumezbeur F."/>
            <person name="Casellas F."/>
            <person name="Dore J."/>
            <person name="Guarner F."/>
            <person name="Hansen T."/>
            <person name="Hildebrand F."/>
            <person name="Kaas R.S."/>
            <person name="Kennedy S."/>
            <person name="Kristiansen K."/>
            <person name="Kultima J.R."/>
            <person name="Leonard P."/>
            <person name="Levenez F."/>
            <person name="Lund O."/>
            <person name="Moumen B."/>
            <person name="Le Paslier D."/>
            <person name="Pons N."/>
            <person name="Pedersen O."/>
            <person name="Prifti E."/>
            <person name="Qin J."/>
            <person name="Raes J."/>
            <person name="Tap J."/>
            <person name="Tims S."/>
            <person name="Ussery D.W."/>
            <person name="Yamada T."/>
            <person name="MetaHit consortium"/>
            <person name="Renault P."/>
            <person name="Sicheritz-Ponten T."/>
            <person name="Bork P."/>
            <person name="Wang J."/>
            <person name="Brunak S."/>
            <person name="Ehrlich S.D."/>
        </authorList>
    </citation>
    <scope>NUCLEOTIDE SEQUENCE [LARGE SCALE GENOMIC DNA]</scope>
</reference>
<feature type="transmembrane region" description="Helical" evidence="7">
    <location>
        <begin position="7"/>
        <end position="28"/>
    </location>
</feature>
<evidence type="ECO:0000256" key="1">
    <source>
        <dbReference type="ARBA" id="ARBA00004651"/>
    </source>
</evidence>
<dbReference type="InterPro" id="IPR052518">
    <property type="entry name" value="CHR_Transporter"/>
</dbReference>
<evidence type="ECO:0000256" key="4">
    <source>
        <dbReference type="ARBA" id="ARBA00022692"/>
    </source>
</evidence>
<keyword evidence="4 7" id="KW-0812">Transmembrane</keyword>
<name>R7A540_9FIRM</name>
<keyword evidence="5 7" id="KW-1133">Transmembrane helix</keyword>
<organism evidence="8 9">
    <name type="scientific">Bacteroides pectinophilus CAG:437</name>
    <dbReference type="NCBI Taxonomy" id="1263051"/>
    <lineage>
        <taxon>Bacteria</taxon>
        <taxon>Bacillati</taxon>
        <taxon>Bacillota</taxon>
        <taxon>Clostridia</taxon>
        <taxon>Eubacteriales</taxon>
    </lineage>
</organism>
<proteinExistence type="inferred from homology"/>
<gene>
    <name evidence="8" type="ORF">BN656_00623</name>
</gene>
<dbReference type="GO" id="GO:0005886">
    <property type="term" value="C:plasma membrane"/>
    <property type="evidence" value="ECO:0007669"/>
    <property type="project" value="UniProtKB-SubCell"/>
</dbReference>
<dbReference type="PANTHER" id="PTHR43663:SF1">
    <property type="entry name" value="CHROMATE TRANSPORTER"/>
    <property type="match status" value="1"/>
</dbReference>
<dbReference type="InterPro" id="IPR003370">
    <property type="entry name" value="Chromate_transpt"/>
</dbReference>
<dbReference type="EMBL" id="CBHH010000022">
    <property type="protein sequence ID" value="CDD55923.1"/>
    <property type="molecule type" value="Genomic_DNA"/>
</dbReference>
<evidence type="ECO:0008006" key="10">
    <source>
        <dbReference type="Google" id="ProtNLM"/>
    </source>
</evidence>